<dbReference type="InterPro" id="IPR014001">
    <property type="entry name" value="Helicase_ATP-bd"/>
</dbReference>
<gene>
    <name evidence="4" type="ORF">GYA55_00300</name>
</gene>
<dbReference type="EMBL" id="JAAZON010000011">
    <property type="protein sequence ID" value="NMC61585.1"/>
    <property type="molecule type" value="Genomic_DNA"/>
</dbReference>
<dbReference type="InterPro" id="IPR001650">
    <property type="entry name" value="Helicase_C-like"/>
</dbReference>
<dbReference type="InterPro" id="IPR027417">
    <property type="entry name" value="P-loop_NTPase"/>
</dbReference>
<dbReference type="Proteomes" id="UP000524246">
    <property type="component" value="Unassembled WGS sequence"/>
</dbReference>
<dbReference type="Pfam" id="PF00271">
    <property type="entry name" value="Helicase_C"/>
    <property type="match status" value="1"/>
</dbReference>
<reference evidence="4 5" key="1">
    <citation type="journal article" date="2020" name="Biotechnol. Biofuels">
        <title>New insights from the biogas microbiome by comprehensive genome-resolved metagenomics of nearly 1600 species originating from multiple anaerobic digesters.</title>
        <authorList>
            <person name="Campanaro S."/>
            <person name="Treu L."/>
            <person name="Rodriguez-R L.M."/>
            <person name="Kovalovszki A."/>
            <person name="Ziels R.M."/>
            <person name="Maus I."/>
            <person name="Zhu X."/>
            <person name="Kougias P.G."/>
            <person name="Basile A."/>
            <person name="Luo G."/>
            <person name="Schluter A."/>
            <person name="Konstantinidis K.T."/>
            <person name="Angelidaki I."/>
        </authorList>
    </citation>
    <scope>NUCLEOTIDE SEQUENCE [LARGE SCALE GENOMIC DNA]</scope>
    <source>
        <strain evidence="4">AS27yjCOA_65</strain>
    </source>
</reference>
<dbReference type="SUPFAM" id="SSF52540">
    <property type="entry name" value="P-loop containing nucleoside triphosphate hydrolases"/>
    <property type="match status" value="2"/>
</dbReference>
<dbReference type="CDD" id="cd18793">
    <property type="entry name" value="SF2_C_SNF"/>
    <property type="match status" value="1"/>
</dbReference>
<comment type="caution">
    <text evidence="4">The sequence shown here is derived from an EMBL/GenBank/DDBJ whole genome shotgun (WGS) entry which is preliminary data.</text>
</comment>
<dbReference type="InterPro" id="IPR038718">
    <property type="entry name" value="SNF2-like_sf"/>
</dbReference>
<evidence type="ECO:0000256" key="1">
    <source>
        <dbReference type="ARBA" id="ARBA00022801"/>
    </source>
</evidence>
<keyword evidence="1" id="KW-0378">Hydrolase</keyword>
<dbReference type="Gene3D" id="3.40.50.300">
    <property type="entry name" value="P-loop containing nucleotide triphosphate hydrolases"/>
    <property type="match status" value="1"/>
</dbReference>
<keyword evidence="4" id="KW-0547">Nucleotide-binding</keyword>
<keyword evidence="4" id="KW-0067">ATP-binding</keyword>
<dbReference type="SMART" id="SM00490">
    <property type="entry name" value="HELICc"/>
    <property type="match status" value="1"/>
</dbReference>
<organism evidence="4 5">
    <name type="scientific">SAR324 cluster bacterium</name>
    <dbReference type="NCBI Taxonomy" id="2024889"/>
    <lineage>
        <taxon>Bacteria</taxon>
        <taxon>Deltaproteobacteria</taxon>
        <taxon>SAR324 cluster</taxon>
    </lineage>
</organism>
<dbReference type="GO" id="GO:0016787">
    <property type="term" value="F:hydrolase activity"/>
    <property type="evidence" value="ECO:0007669"/>
    <property type="project" value="UniProtKB-KW"/>
</dbReference>
<dbReference type="InterPro" id="IPR049730">
    <property type="entry name" value="SNF2/RAD54-like_C"/>
</dbReference>
<feature type="domain" description="Helicase C-terminal" evidence="3">
    <location>
        <begin position="740"/>
        <end position="903"/>
    </location>
</feature>
<feature type="domain" description="Helicase ATP-binding" evidence="2">
    <location>
        <begin position="436"/>
        <end position="608"/>
    </location>
</feature>
<dbReference type="PANTHER" id="PTHR10799">
    <property type="entry name" value="SNF2/RAD54 HELICASE FAMILY"/>
    <property type="match status" value="1"/>
</dbReference>
<dbReference type="AlphaFoldDB" id="A0A7X9IIF9"/>
<evidence type="ECO:0000259" key="2">
    <source>
        <dbReference type="PROSITE" id="PS51192"/>
    </source>
</evidence>
<dbReference type="InterPro" id="IPR000330">
    <property type="entry name" value="SNF2_N"/>
</dbReference>
<evidence type="ECO:0000313" key="4">
    <source>
        <dbReference type="EMBL" id="NMC61585.1"/>
    </source>
</evidence>
<protein>
    <submittedName>
        <fullName evidence="4">DEAD/DEAH box helicase</fullName>
    </submittedName>
</protein>
<name>A0A7X9IIF9_9DELT</name>
<accession>A0A7X9IIF9</accession>
<keyword evidence="4" id="KW-0347">Helicase</keyword>
<dbReference type="PROSITE" id="PS51192">
    <property type="entry name" value="HELICASE_ATP_BIND_1"/>
    <property type="match status" value="1"/>
</dbReference>
<dbReference type="GO" id="GO:0004386">
    <property type="term" value="F:helicase activity"/>
    <property type="evidence" value="ECO:0007669"/>
    <property type="project" value="UniProtKB-KW"/>
</dbReference>
<dbReference type="PROSITE" id="PS51194">
    <property type="entry name" value="HELICASE_CTER"/>
    <property type="match status" value="1"/>
</dbReference>
<dbReference type="SMART" id="SM00487">
    <property type="entry name" value="DEXDc"/>
    <property type="match status" value="1"/>
</dbReference>
<dbReference type="GO" id="GO:0005524">
    <property type="term" value="F:ATP binding"/>
    <property type="evidence" value="ECO:0007669"/>
    <property type="project" value="InterPro"/>
</dbReference>
<evidence type="ECO:0000259" key="3">
    <source>
        <dbReference type="PROSITE" id="PS51194"/>
    </source>
</evidence>
<dbReference type="Gene3D" id="3.40.50.10810">
    <property type="entry name" value="Tandem AAA-ATPase domain"/>
    <property type="match status" value="1"/>
</dbReference>
<proteinExistence type="predicted"/>
<dbReference type="Pfam" id="PF00176">
    <property type="entry name" value="SNF2-rel_dom"/>
    <property type="match status" value="1"/>
</dbReference>
<evidence type="ECO:0000313" key="5">
    <source>
        <dbReference type="Proteomes" id="UP000524246"/>
    </source>
</evidence>
<sequence length="910" mass="105404">MSSKGGRISLDKEGLKIHFPYSKERFEFICKVEGARFDKEGKNWYVPMGSALRLLKSPLFSPSTISYAFSKEELDSILFNYEGEIKQAQALVLSNPFSVPLEQLSKLDLDIIFRLSPKKDSIRALPRFRSEARKLLREVEGSHYIKKERGFFFPVHLLTDFLKLLRDKNLSFAIEESLGERLKRSSKLRALIIQGKYSANADELRECLLVPFIAQRKDGKFSLNDWTVEHLSLCFSSSRPHSEKRSLAVCMSKEDVLDLLHLTKKKKLRIWKSKEVEEVLNRARERVQDKLAQDSSALTESELSLVNPDLAWIISESHSGGLLLSRENYNDLIGQLTEPDKSSFRYSELEDGTDRILLHFRDSKLLNSYESLNTFFSSKGKKPPESESFRNLLEDLKRRLRLLERQDYYQNLPDVTDVLEDRDLEKILYPHQRVAVKWIIENQIGLLGDDMGLGKTLSVLSAFDELRRKGECDFLLVACPNSLLKNWIREAETWIKGLKLCSFRSDRKGQDVLLQRIKDEDSEFDGLVINYESLRLDRVLPEIRELCTKRRVFLCLDESQRVKNSHSKTFRALNQIASYCRQRILLSGTPVPRDISDIWAQMLILDRGERFGIKFYEWLPTVAELGNKWSDFAVKRFIPEAVEETILRVHEVLLRRRKENVINLPPKIFNFRDIELGGDQKKRYQEVCEELLLRVTSISGDSFYRSIENLLEEYLRAVQVASNPRLVDPNWKGEPAKFIELDELVKEIVEERGEKLVVWTNYRLNVEELLNRYKSLGTCALYGKLSSSERNDLIGQFQDSQNDKLKIMIAIPAAGGVGLTLTAAQTAIYIDRTWNAEHWLQSIDRLHRIGQKNPVSIIVLNASKVDELIGFNLRRKEKIMKELLGDNKLREQQQLYPSKQELMDALKQSV</sequence>
<dbReference type="CDD" id="cd17919">
    <property type="entry name" value="DEXHc_Snf"/>
    <property type="match status" value="1"/>
</dbReference>